<dbReference type="CDD" id="cd04301">
    <property type="entry name" value="NAT_SF"/>
    <property type="match status" value="1"/>
</dbReference>
<sequence>MPLTRAPAAVLLRPAVTSDQAFLDALYLSTRDDLQALAGDPALRPTIAALIAMQQQAQATGYRAAYPGAEYLVIEHGGAAVGRVVVHADDGSLRLVDISVLPAARGHGCATAVLSQLQQRAADAAHAMHLTVRRDNAGARRLYQRLGFAIVADDALDLHLRWQP</sequence>
<keyword evidence="4" id="KW-1185">Reference proteome</keyword>
<dbReference type="RefSeq" id="WP_040377916.1">
    <property type="nucleotide sequence ID" value="NZ_CP140152.1"/>
</dbReference>
<dbReference type="Pfam" id="PF00583">
    <property type="entry name" value="Acetyltransf_1"/>
    <property type="match status" value="1"/>
</dbReference>
<dbReference type="InterPro" id="IPR016181">
    <property type="entry name" value="Acyl_CoA_acyltransferase"/>
</dbReference>
<dbReference type="PANTHER" id="PTHR13947:SF37">
    <property type="entry name" value="LD18367P"/>
    <property type="match status" value="1"/>
</dbReference>
<dbReference type="InterPro" id="IPR050769">
    <property type="entry name" value="NAT_camello-type"/>
</dbReference>
<evidence type="ECO:0000313" key="4">
    <source>
        <dbReference type="Proteomes" id="UP001326110"/>
    </source>
</evidence>
<gene>
    <name evidence="3" type="ORF">SR858_05845</name>
</gene>
<dbReference type="Gene3D" id="3.40.630.30">
    <property type="match status" value="1"/>
</dbReference>
<dbReference type="InterPro" id="IPR000182">
    <property type="entry name" value="GNAT_dom"/>
</dbReference>
<accession>A0ABZ0Y1W5</accession>
<dbReference type="PROSITE" id="PS51186">
    <property type="entry name" value="GNAT"/>
    <property type="match status" value="1"/>
</dbReference>
<evidence type="ECO:0000313" key="3">
    <source>
        <dbReference type="EMBL" id="WQH05859.1"/>
    </source>
</evidence>
<evidence type="ECO:0000256" key="1">
    <source>
        <dbReference type="ARBA" id="ARBA00022679"/>
    </source>
</evidence>
<protein>
    <submittedName>
        <fullName evidence="3">GNAT family N-acetyltransferase</fullName>
    </submittedName>
</protein>
<evidence type="ECO:0000259" key="2">
    <source>
        <dbReference type="PROSITE" id="PS51186"/>
    </source>
</evidence>
<proteinExistence type="predicted"/>
<organism evidence="3 4">
    <name type="scientific">Duganella zoogloeoides</name>
    <dbReference type="NCBI Taxonomy" id="75659"/>
    <lineage>
        <taxon>Bacteria</taxon>
        <taxon>Pseudomonadati</taxon>
        <taxon>Pseudomonadota</taxon>
        <taxon>Betaproteobacteria</taxon>
        <taxon>Burkholderiales</taxon>
        <taxon>Oxalobacteraceae</taxon>
        <taxon>Telluria group</taxon>
        <taxon>Duganella</taxon>
    </lineage>
</organism>
<dbReference type="GeneID" id="43166643"/>
<keyword evidence="1" id="KW-0808">Transferase</keyword>
<feature type="domain" description="N-acetyltransferase" evidence="2">
    <location>
        <begin position="10"/>
        <end position="164"/>
    </location>
</feature>
<dbReference type="EMBL" id="CP140152">
    <property type="protein sequence ID" value="WQH05859.1"/>
    <property type="molecule type" value="Genomic_DNA"/>
</dbReference>
<dbReference type="SUPFAM" id="SSF55729">
    <property type="entry name" value="Acyl-CoA N-acyltransferases (Nat)"/>
    <property type="match status" value="1"/>
</dbReference>
<dbReference type="PANTHER" id="PTHR13947">
    <property type="entry name" value="GNAT FAMILY N-ACETYLTRANSFERASE"/>
    <property type="match status" value="1"/>
</dbReference>
<reference evidence="3 4" key="1">
    <citation type="submission" date="2023-11" db="EMBL/GenBank/DDBJ databases">
        <title>MicrobeMod: A computational toolkit for identifying prokaryotic methylation and restriction-modification with nanopore sequencing.</title>
        <authorList>
            <person name="Crits-Christoph A."/>
            <person name="Kang S.C."/>
            <person name="Lee H."/>
            <person name="Ostrov N."/>
        </authorList>
    </citation>
    <scope>NUCLEOTIDE SEQUENCE [LARGE SCALE GENOMIC DNA]</scope>
    <source>
        <strain evidence="3 4">ATCC 25935</strain>
    </source>
</reference>
<dbReference type="Proteomes" id="UP001326110">
    <property type="component" value="Chromosome"/>
</dbReference>
<name>A0ABZ0Y1W5_9BURK</name>